<evidence type="ECO:0000313" key="1">
    <source>
        <dbReference type="EMBL" id="KAH6940631.1"/>
    </source>
</evidence>
<comment type="caution">
    <text evidence="1">The sequence shown here is derived from an EMBL/GenBank/DDBJ whole genome shotgun (WGS) entry which is preliminary data.</text>
</comment>
<reference evidence="1" key="1">
    <citation type="submission" date="2020-05" db="EMBL/GenBank/DDBJ databases">
        <title>Large-scale comparative analyses of tick genomes elucidate their genetic diversity and vector capacities.</title>
        <authorList>
            <person name="Jia N."/>
            <person name="Wang J."/>
            <person name="Shi W."/>
            <person name="Du L."/>
            <person name="Sun Y."/>
            <person name="Zhan W."/>
            <person name="Jiang J."/>
            <person name="Wang Q."/>
            <person name="Zhang B."/>
            <person name="Ji P."/>
            <person name="Sakyi L.B."/>
            <person name="Cui X."/>
            <person name="Yuan T."/>
            <person name="Jiang B."/>
            <person name="Yang W."/>
            <person name="Lam T.T.-Y."/>
            <person name="Chang Q."/>
            <person name="Ding S."/>
            <person name="Wang X."/>
            <person name="Zhu J."/>
            <person name="Ruan X."/>
            <person name="Zhao L."/>
            <person name="Wei J."/>
            <person name="Que T."/>
            <person name="Du C."/>
            <person name="Cheng J."/>
            <person name="Dai P."/>
            <person name="Han X."/>
            <person name="Huang E."/>
            <person name="Gao Y."/>
            <person name="Liu J."/>
            <person name="Shao H."/>
            <person name="Ye R."/>
            <person name="Li L."/>
            <person name="Wei W."/>
            <person name="Wang X."/>
            <person name="Wang C."/>
            <person name="Yang T."/>
            <person name="Huo Q."/>
            <person name="Li W."/>
            <person name="Guo W."/>
            <person name="Chen H."/>
            <person name="Zhou L."/>
            <person name="Ni X."/>
            <person name="Tian J."/>
            <person name="Zhou Y."/>
            <person name="Sheng Y."/>
            <person name="Liu T."/>
            <person name="Pan Y."/>
            <person name="Xia L."/>
            <person name="Li J."/>
            <person name="Zhao F."/>
            <person name="Cao W."/>
        </authorList>
    </citation>
    <scope>NUCLEOTIDE SEQUENCE</scope>
    <source>
        <strain evidence="1">Hyas-2018</strain>
    </source>
</reference>
<sequence length="532" mass="58940">MGPRCCDSTEPFALKSATGEARGCRRSRYCWPEVREQSRLNEQIEAPSWDYEALSGRGRAPEVDPRRKRGCPAKPRLRRKTPRPLAPRRPPAAFASSMANTSHSCVFGSRSRDACFDTSLFSGCDREDATKTWWYLDGGRFHLWSFTAAACPPTVSTLFSTAAKYASQSAGRATAGRPPCDQRRVGAISYASPSSRTFRSPNADAVPASFGPSRRRTTAPGLQRLLWRRSQSGRQACARSRKGLQFIRSALEPQSGKAPMDSRYCDLTEPFGLKGATENSRGGRRHRHSWPGVRGQRRLNEKIEVLSWGSGVSSGRGLAPQVALLRKRGCRGKPRPRRTPRPRTPRRPPAAFAPCKAQTPKPKCQAVVGEHLPSQRTGPKGEAVSSRLQQVRNGCHMRVQLYFRKPLQGRLLRHVTVFWLRKKRRERQLPPVELPCQRPSLQRKHTLLHGRRVRQGLRGLHHRSVGRSATDAMRAGPAARPVLAHFSEIKAVPGVCVLRPYSIPGTWACTAATTSPRSPTGGGMFAVESTGC</sequence>
<evidence type="ECO:0000313" key="2">
    <source>
        <dbReference type="Proteomes" id="UP000821845"/>
    </source>
</evidence>
<dbReference type="EMBL" id="CM023491">
    <property type="protein sequence ID" value="KAH6940631.1"/>
    <property type="molecule type" value="Genomic_DNA"/>
</dbReference>
<name>A0ACB7T301_HYAAI</name>
<dbReference type="Proteomes" id="UP000821845">
    <property type="component" value="Chromosome 11"/>
</dbReference>
<proteinExistence type="predicted"/>
<protein>
    <submittedName>
        <fullName evidence="1">Uncharacterized protein</fullName>
    </submittedName>
</protein>
<keyword evidence="2" id="KW-1185">Reference proteome</keyword>
<gene>
    <name evidence="1" type="ORF">HPB50_003596</name>
</gene>
<organism evidence="1 2">
    <name type="scientific">Hyalomma asiaticum</name>
    <name type="common">Tick</name>
    <dbReference type="NCBI Taxonomy" id="266040"/>
    <lineage>
        <taxon>Eukaryota</taxon>
        <taxon>Metazoa</taxon>
        <taxon>Ecdysozoa</taxon>
        <taxon>Arthropoda</taxon>
        <taxon>Chelicerata</taxon>
        <taxon>Arachnida</taxon>
        <taxon>Acari</taxon>
        <taxon>Parasitiformes</taxon>
        <taxon>Ixodida</taxon>
        <taxon>Ixodoidea</taxon>
        <taxon>Ixodidae</taxon>
        <taxon>Hyalomminae</taxon>
        <taxon>Hyalomma</taxon>
    </lineage>
</organism>
<accession>A0ACB7T301</accession>